<proteinExistence type="predicted"/>
<organism evidence="1 2">
    <name type="scientific">Cronartium quercuum f. sp. fusiforme G11</name>
    <dbReference type="NCBI Taxonomy" id="708437"/>
    <lineage>
        <taxon>Eukaryota</taxon>
        <taxon>Fungi</taxon>
        <taxon>Dikarya</taxon>
        <taxon>Basidiomycota</taxon>
        <taxon>Pucciniomycotina</taxon>
        <taxon>Pucciniomycetes</taxon>
        <taxon>Pucciniales</taxon>
        <taxon>Coleosporiaceae</taxon>
        <taxon>Cronartium</taxon>
    </lineage>
</organism>
<dbReference type="Proteomes" id="UP000886653">
    <property type="component" value="Unassembled WGS sequence"/>
</dbReference>
<feature type="non-terminal residue" evidence="1">
    <location>
        <position position="1"/>
    </location>
</feature>
<protein>
    <submittedName>
        <fullName evidence="1">Uncharacterized protein</fullName>
    </submittedName>
</protein>
<gene>
    <name evidence="1" type="ORF">CROQUDRAFT_43119</name>
</gene>
<dbReference type="AlphaFoldDB" id="A0A9P6NPQ2"/>
<dbReference type="EMBL" id="MU167249">
    <property type="protein sequence ID" value="KAG0147346.1"/>
    <property type="molecule type" value="Genomic_DNA"/>
</dbReference>
<evidence type="ECO:0000313" key="2">
    <source>
        <dbReference type="Proteomes" id="UP000886653"/>
    </source>
</evidence>
<accession>A0A9P6NPQ2</accession>
<dbReference type="OrthoDB" id="2505248at2759"/>
<reference evidence="1" key="1">
    <citation type="submission" date="2013-11" db="EMBL/GenBank/DDBJ databases">
        <title>Genome sequence of the fusiform rust pathogen reveals effectors for host alternation and coevolution with pine.</title>
        <authorList>
            <consortium name="DOE Joint Genome Institute"/>
            <person name="Smith K."/>
            <person name="Pendleton A."/>
            <person name="Kubisiak T."/>
            <person name="Anderson C."/>
            <person name="Salamov A."/>
            <person name="Aerts A."/>
            <person name="Riley R."/>
            <person name="Clum A."/>
            <person name="Lindquist E."/>
            <person name="Ence D."/>
            <person name="Campbell M."/>
            <person name="Kronenberg Z."/>
            <person name="Feau N."/>
            <person name="Dhillon B."/>
            <person name="Hamelin R."/>
            <person name="Burleigh J."/>
            <person name="Smith J."/>
            <person name="Yandell M."/>
            <person name="Nelson C."/>
            <person name="Grigoriev I."/>
            <person name="Davis J."/>
        </authorList>
    </citation>
    <scope>NUCLEOTIDE SEQUENCE</scope>
    <source>
        <strain evidence="1">G11</strain>
    </source>
</reference>
<name>A0A9P6NPQ2_9BASI</name>
<keyword evidence="2" id="KW-1185">Reference proteome</keyword>
<comment type="caution">
    <text evidence="1">The sequence shown here is derived from an EMBL/GenBank/DDBJ whole genome shotgun (WGS) entry which is preliminary data.</text>
</comment>
<evidence type="ECO:0000313" key="1">
    <source>
        <dbReference type="EMBL" id="KAG0147346.1"/>
    </source>
</evidence>
<sequence>QVLKKLGFFRTSLLGKVVNRDGSLRKIDDLSFPRYDPQIPSVNFCIKRELI</sequence>